<evidence type="ECO:0000256" key="1">
    <source>
        <dbReference type="ARBA" id="ARBA00038310"/>
    </source>
</evidence>
<dbReference type="PANTHER" id="PTHR43569:SF1">
    <property type="entry name" value="BLL3371 PROTEIN"/>
    <property type="match status" value="1"/>
</dbReference>
<keyword evidence="4" id="KW-1185">Reference proteome</keyword>
<dbReference type="RefSeq" id="WP_180152966.1">
    <property type="nucleotide sequence ID" value="NZ_JACCEM010000001.1"/>
</dbReference>
<proteinExistence type="inferred from homology"/>
<dbReference type="AlphaFoldDB" id="A0A853FPZ5"/>
<reference evidence="3 4" key="1">
    <citation type="submission" date="2020-07" db="EMBL/GenBank/DDBJ databases">
        <title>Taxonomic revisions and descriptions of new bacterial species based on genomic comparisons in the high-G+C-content subgroup of the family Alcaligenaceae.</title>
        <authorList>
            <person name="Szabo A."/>
            <person name="Felfoldi T."/>
        </authorList>
    </citation>
    <scope>NUCLEOTIDE SEQUENCE [LARGE SCALE GENOMIC DNA]</scope>
    <source>
        <strain evidence="3 4">LMG 24012</strain>
    </source>
</reference>
<sequence length="352" mass="38986">MSSAATPGAWSPHAPIREDWLAQDREEVLFAELPIIDAHHHLFGMPGKHYDNADFLHDIKQHNVVATVFMQCKTNYKSDGEPVFRSIGEIEFARQQRIESLERGSKTDICAAIVGHFDLSLGDAVAPVLEAGIVAGGGLLRGVRNIVAWHDGMRISTSSPLHAGRLADANFRRGFGHLSRMGLSFDTWLVHPQIPELCDLAHEYPDTVIVLNHLGGPLRIGPYLGKDDEVFRTWRTNLAELATCPNVYIKLGGFGMPLLGFEFHRQPKPPTSLQIADAIRPYTDACIDLFGAQRCMFESNFPVDKGSFSYTTLWNAFKRLTVGAGQYEIASLFSWTAANVYKLAGVLEPAEK</sequence>
<dbReference type="InterPro" id="IPR032466">
    <property type="entry name" value="Metal_Hydrolase"/>
</dbReference>
<dbReference type="InterPro" id="IPR006680">
    <property type="entry name" value="Amidohydro-rel"/>
</dbReference>
<accession>A0A853FPZ5</accession>
<dbReference type="PANTHER" id="PTHR43569">
    <property type="entry name" value="AMIDOHYDROLASE"/>
    <property type="match status" value="1"/>
</dbReference>
<dbReference type="GO" id="GO:0016787">
    <property type="term" value="F:hydrolase activity"/>
    <property type="evidence" value="ECO:0007669"/>
    <property type="project" value="UniProtKB-KW"/>
</dbReference>
<name>A0A853FPZ5_9BURK</name>
<comment type="caution">
    <text evidence="3">The sequence shown here is derived from an EMBL/GenBank/DDBJ whole genome shotgun (WGS) entry which is preliminary data.</text>
</comment>
<comment type="similarity">
    <text evidence="1">Belongs to the metallo-dependent hydrolases superfamily.</text>
</comment>
<dbReference type="EMBL" id="JACCEM010000001">
    <property type="protein sequence ID" value="NYT47864.1"/>
    <property type="molecule type" value="Genomic_DNA"/>
</dbReference>
<evidence type="ECO:0000259" key="2">
    <source>
        <dbReference type="Pfam" id="PF04909"/>
    </source>
</evidence>
<keyword evidence="3" id="KW-0378">Hydrolase</keyword>
<gene>
    <name evidence="3" type="ORF">H0A72_00930</name>
</gene>
<protein>
    <submittedName>
        <fullName evidence="3">Amidohydrolase family protein</fullName>
    </submittedName>
</protein>
<dbReference type="Pfam" id="PF04909">
    <property type="entry name" value="Amidohydro_2"/>
    <property type="match status" value="1"/>
</dbReference>
<dbReference type="SUPFAM" id="SSF51556">
    <property type="entry name" value="Metallo-dependent hydrolases"/>
    <property type="match status" value="1"/>
</dbReference>
<organism evidence="3 4">
    <name type="scientific">Parapusillimonas granuli</name>
    <dbReference type="NCBI Taxonomy" id="380911"/>
    <lineage>
        <taxon>Bacteria</taxon>
        <taxon>Pseudomonadati</taxon>
        <taxon>Pseudomonadota</taxon>
        <taxon>Betaproteobacteria</taxon>
        <taxon>Burkholderiales</taxon>
        <taxon>Alcaligenaceae</taxon>
        <taxon>Parapusillimonas</taxon>
    </lineage>
</organism>
<dbReference type="Proteomes" id="UP000559809">
    <property type="component" value="Unassembled WGS sequence"/>
</dbReference>
<feature type="domain" description="Amidohydrolase-related" evidence="2">
    <location>
        <begin position="117"/>
        <end position="343"/>
    </location>
</feature>
<dbReference type="InterPro" id="IPR052350">
    <property type="entry name" value="Metallo-dep_Lactonases"/>
</dbReference>
<evidence type="ECO:0000313" key="4">
    <source>
        <dbReference type="Proteomes" id="UP000559809"/>
    </source>
</evidence>
<dbReference type="Gene3D" id="3.20.20.140">
    <property type="entry name" value="Metal-dependent hydrolases"/>
    <property type="match status" value="1"/>
</dbReference>
<evidence type="ECO:0000313" key="3">
    <source>
        <dbReference type="EMBL" id="NYT47864.1"/>
    </source>
</evidence>